<evidence type="ECO:0000313" key="2">
    <source>
        <dbReference type="Proteomes" id="UP001275436"/>
    </source>
</evidence>
<comment type="caution">
    <text evidence="1">The sequence shown here is derived from an EMBL/GenBank/DDBJ whole genome shotgun (WGS) entry which is preliminary data.</text>
</comment>
<dbReference type="Proteomes" id="UP001275436">
    <property type="component" value="Unassembled WGS sequence"/>
</dbReference>
<name>A0ABQ5TH28_9BACI</name>
<reference evidence="1 2" key="1">
    <citation type="submission" date="2023-02" db="EMBL/GenBank/DDBJ databases">
        <title>Oceanobacillus kimchii IFOP_LL358 isolated form Alexandrium catenella lab strain.</title>
        <authorList>
            <person name="Gajardo G."/>
            <person name="Ueki S."/>
            <person name="Maruyama F."/>
        </authorList>
    </citation>
    <scope>NUCLEOTIDE SEQUENCE [LARGE SCALE GENOMIC DNA]</scope>
    <source>
        <strain evidence="1 2">IFOP_LL358</strain>
    </source>
</reference>
<dbReference type="EMBL" id="BSKO01000001">
    <property type="protein sequence ID" value="GLO66168.1"/>
    <property type="molecule type" value="Genomic_DNA"/>
</dbReference>
<proteinExistence type="predicted"/>
<dbReference type="RefSeq" id="WP_317958050.1">
    <property type="nucleotide sequence ID" value="NZ_BSKO01000001.1"/>
</dbReference>
<organism evidence="1 2">
    <name type="scientific">Oceanobacillus kimchii</name>
    <dbReference type="NCBI Taxonomy" id="746691"/>
    <lineage>
        <taxon>Bacteria</taxon>
        <taxon>Bacillati</taxon>
        <taxon>Bacillota</taxon>
        <taxon>Bacilli</taxon>
        <taxon>Bacillales</taxon>
        <taxon>Bacillaceae</taxon>
        <taxon>Oceanobacillus</taxon>
    </lineage>
</organism>
<gene>
    <name evidence="1" type="ORF">MACH08_19520</name>
</gene>
<sequence length="71" mass="8407">MKIVTDIKEMKKYIGDWPTVQIYSEYEMGSNQIKLKYDNKQVIFQSNNIKDVAYIALECHAITNNQYRKLS</sequence>
<keyword evidence="2" id="KW-1185">Reference proteome</keyword>
<evidence type="ECO:0000313" key="1">
    <source>
        <dbReference type="EMBL" id="GLO66168.1"/>
    </source>
</evidence>
<protein>
    <submittedName>
        <fullName evidence="1">Uncharacterized protein</fullName>
    </submittedName>
</protein>
<accession>A0ABQ5TH28</accession>